<gene>
    <name evidence="3" type="ORF">ACERK3_10745</name>
</gene>
<dbReference type="Pfam" id="PF01041">
    <property type="entry name" value="DegT_DnrJ_EryC1"/>
    <property type="match status" value="1"/>
</dbReference>
<dbReference type="Proteomes" id="UP001575105">
    <property type="component" value="Unassembled WGS sequence"/>
</dbReference>
<proteinExistence type="inferred from homology"/>
<organism evidence="3 4">
    <name type="scientific">Natronomicrosphaera hydrolytica</name>
    <dbReference type="NCBI Taxonomy" id="3242702"/>
    <lineage>
        <taxon>Bacteria</taxon>
        <taxon>Pseudomonadati</taxon>
        <taxon>Planctomycetota</taxon>
        <taxon>Phycisphaerae</taxon>
        <taxon>Phycisphaerales</taxon>
        <taxon>Phycisphaeraceae</taxon>
        <taxon>Natronomicrosphaera</taxon>
    </lineage>
</organism>
<dbReference type="InterPro" id="IPR015422">
    <property type="entry name" value="PyrdxlP-dep_Trfase_small"/>
</dbReference>
<dbReference type="InterPro" id="IPR015421">
    <property type="entry name" value="PyrdxlP-dep_Trfase_major"/>
</dbReference>
<dbReference type="PANTHER" id="PTHR30244">
    <property type="entry name" value="TRANSAMINASE"/>
    <property type="match status" value="1"/>
</dbReference>
<dbReference type="EMBL" id="JBGUBD010000006">
    <property type="protein sequence ID" value="MFA9478774.1"/>
    <property type="molecule type" value="Genomic_DNA"/>
</dbReference>
<dbReference type="PIRSF" id="PIRSF000390">
    <property type="entry name" value="PLP_StrS"/>
    <property type="match status" value="1"/>
</dbReference>
<keyword evidence="3" id="KW-0032">Aminotransferase</keyword>
<dbReference type="GO" id="GO:0008483">
    <property type="term" value="F:transaminase activity"/>
    <property type="evidence" value="ECO:0007669"/>
    <property type="project" value="UniProtKB-KW"/>
</dbReference>
<comment type="similarity">
    <text evidence="1 2">Belongs to the DegT/DnrJ/EryC1 family.</text>
</comment>
<evidence type="ECO:0000256" key="2">
    <source>
        <dbReference type="RuleBase" id="RU004508"/>
    </source>
</evidence>
<keyword evidence="3" id="KW-0808">Transferase</keyword>
<name>A0ABV4U5A1_9BACT</name>
<dbReference type="InterPro" id="IPR015424">
    <property type="entry name" value="PyrdxlP-dep_Trfase"/>
</dbReference>
<dbReference type="RefSeq" id="WP_425345701.1">
    <property type="nucleotide sequence ID" value="NZ_JBGUBD010000006.1"/>
</dbReference>
<comment type="caution">
    <text evidence="3">The sequence shown here is derived from an EMBL/GenBank/DDBJ whole genome shotgun (WGS) entry which is preliminary data.</text>
</comment>
<dbReference type="Gene3D" id="3.90.1150.10">
    <property type="entry name" value="Aspartate Aminotransferase, domain 1"/>
    <property type="match status" value="1"/>
</dbReference>
<evidence type="ECO:0000313" key="3">
    <source>
        <dbReference type="EMBL" id="MFA9478774.1"/>
    </source>
</evidence>
<evidence type="ECO:0000256" key="1">
    <source>
        <dbReference type="ARBA" id="ARBA00037999"/>
    </source>
</evidence>
<reference evidence="3 4" key="1">
    <citation type="submission" date="2024-08" db="EMBL/GenBank/DDBJ databases">
        <title>Whole-genome sequencing of halo(alkali)philic microorganisms from hypersaline lakes.</title>
        <authorList>
            <person name="Sorokin D.Y."/>
            <person name="Merkel A.Y."/>
            <person name="Messina E."/>
            <person name="Yakimov M."/>
        </authorList>
    </citation>
    <scope>NUCLEOTIDE SEQUENCE [LARGE SCALE GENOMIC DNA]</scope>
    <source>
        <strain evidence="3 4">AB-hyl4</strain>
    </source>
</reference>
<sequence length="428" mass="46131">MTVFENLTKECAMSSNFETLAMLGGSPVSPAPLVPPNWPPVDETTADRLRDLYLSRQWSFHSPAERAFADAYAAHHDASHGIFMANGTVTLESALAAMKVGPGDEVIVPALTWMATAMAVHYVGATPVFVDVEPTTLCLDPAAAEAAVTPRTSAIIAVHLYGGMTDLEAIARVAKRHGLALIEDCAHMQGGKWAGRGVGSWGDVGSFSFQQSKTLSSGEGGICLTNDDRLAERIFRIKHIGYAADEQQGVPGVGPGVGLVCHNYRATAFQAVILHEQLHGIDNRLKRYNATRDIIEAELSNVPGFRVQSRGRQATLQGYYNLLMLADQEPLLDVPRPILLEALAAEGLRVGGTYGPVYRHALYNLPINAYRVAEGRCPVSEETAVDRVFGLSHPWLDVDAETARTIGRIFAKVALNAELLASHAVQKA</sequence>
<evidence type="ECO:0000313" key="4">
    <source>
        <dbReference type="Proteomes" id="UP001575105"/>
    </source>
</evidence>
<dbReference type="InterPro" id="IPR000653">
    <property type="entry name" value="DegT/StrS_aminotransferase"/>
</dbReference>
<dbReference type="SUPFAM" id="SSF53383">
    <property type="entry name" value="PLP-dependent transferases"/>
    <property type="match status" value="1"/>
</dbReference>
<protein>
    <submittedName>
        <fullName evidence="3">DegT/DnrJ/EryC1/StrS family aminotransferase</fullName>
    </submittedName>
</protein>
<accession>A0ABV4U5A1</accession>
<dbReference type="PANTHER" id="PTHR30244:SF34">
    <property type="entry name" value="DTDP-4-AMINO-4,6-DIDEOXYGALACTOSE TRANSAMINASE"/>
    <property type="match status" value="1"/>
</dbReference>
<keyword evidence="2" id="KW-0663">Pyridoxal phosphate</keyword>
<keyword evidence="4" id="KW-1185">Reference proteome</keyword>
<dbReference type="Gene3D" id="3.40.640.10">
    <property type="entry name" value="Type I PLP-dependent aspartate aminotransferase-like (Major domain)"/>
    <property type="match status" value="1"/>
</dbReference>